<dbReference type="PRINTS" id="PR00031">
    <property type="entry name" value="HTHREPRESSR"/>
</dbReference>
<gene>
    <name evidence="14" type="ORF">O3P69_004243</name>
</gene>
<feature type="DNA-binding region" description="Homeobox" evidence="10">
    <location>
        <begin position="36"/>
        <end position="95"/>
    </location>
</feature>
<comment type="similarity">
    <text evidence="2">Belongs to the EMX homeobox family.</text>
</comment>
<comment type="subcellular location">
    <subcellularLocation>
        <location evidence="1 10 11">Nucleus</location>
    </subcellularLocation>
</comment>
<dbReference type="GO" id="GO:0016055">
    <property type="term" value="P:Wnt signaling pathway"/>
    <property type="evidence" value="ECO:0007669"/>
    <property type="project" value="UniProtKB-KW"/>
</dbReference>
<proteinExistence type="inferred from homology"/>
<evidence type="ECO:0000256" key="10">
    <source>
        <dbReference type="PROSITE-ProRule" id="PRU00108"/>
    </source>
</evidence>
<feature type="compositionally biased region" description="Low complexity" evidence="12">
    <location>
        <begin position="118"/>
        <end position="128"/>
    </location>
</feature>
<evidence type="ECO:0000256" key="2">
    <source>
        <dbReference type="ARBA" id="ARBA00007397"/>
    </source>
</evidence>
<name>A0AAW0UFZ3_SCYPA</name>
<comment type="caution">
    <text evidence="14">The sequence shown here is derived from an EMBL/GenBank/DDBJ whole genome shotgun (WGS) entry which is preliminary data.</text>
</comment>
<dbReference type="InterPro" id="IPR000047">
    <property type="entry name" value="HTH_motif"/>
</dbReference>
<dbReference type="GO" id="GO:0030182">
    <property type="term" value="P:neuron differentiation"/>
    <property type="evidence" value="ECO:0007669"/>
    <property type="project" value="TreeGrafter"/>
</dbReference>
<keyword evidence="5" id="KW-0805">Transcription regulation</keyword>
<evidence type="ECO:0000256" key="3">
    <source>
        <dbReference type="ARBA" id="ARBA00022473"/>
    </source>
</evidence>
<dbReference type="Gene3D" id="1.10.10.60">
    <property type="entry name" value="Homeodomain-like"/>
    <property type="match status" value="1"/>
</dbReference>
<feature type="domain" description="Homeobox" evidence="13">
    <location>
        <begin position="34"/>
        <end position="94"/>
    </location>
</feature>
<feature type="region of interest" description="Disordered" evidence="12">
    <location>
        <begin position="152"/>
        <end position="198"/>
    </location>
</feature>
<evidence type="ECO:0000256" key="8">
    <source>
        <dbReference type="ARBA" id="ARBA00023163"/>
    </source>
</evidence>
<evidence type="ECO:0000256" key="5">
    <source>
        <dbReference type="ARBA" id="ARBA00023015"/>
    </source>
</evidence>
<dbReference type="InterPro" id="IPR009057">
    <property type="entry name" value="Homeodomain-like_sf"/>
</dbReference>
<evidence type="ECO:0000256" key="12">
    <source>
        <dbReference type="SAM" id="MobiDB-lite"/>
    </source>
</evidence>
<evidence type="ECO:0000256" key="11">
    <source>
        <dbReference type="RuleBase" id="RU000682"/>
    </source>
</evidence>
<keyword evidence="4" id="KW-0879">Wnt signaling pathway</keyword>
<dbReference type="SUPFAM" id="SSF46689">
    <property type="entry name" value="Homeodomain-like"/>
    <property type="match status" value="1"/>
</dbReference>
<reference evidence="14 15" key="1">
    <citation type="submission" date="2023-03" db="EMBL/GenBank/DDBJ databases">
        <title>High-quality genome of Scylla paramamosain provides insights in environmental adaptation.</title>
        <authorList>
            <person name="Zhang L."/>
        </authorList>
    </citation>
    <scope>NUCLEOTIDE SEQUENCE [LARGE SCALE GENOMIC DNA]</scope>
    <source>
        <strain evidence="14">LZ_2023a</strain>
        <tissue evidence="14">Muscle</tissue>
    </source>
</reference>
<dbReference type="GO" id="GO:0000981">
    <property type="term" value="F:DNA-binding transcription factor activity, RNA polymerase II-specific"/>
    <property type="evidence" value="ECO:0007669"/>
    <property type="project" value="InterPro"/>
</dbReference>
<keyword evidence="7 10" id="KW-0371">Homeobox</keyword>
<keyword evidence="6 10" id="KW-0238">DNA-binding</keyword>
<organism evidence="14 15">
    <name type="scientific">Scylla paramamosain</name>
    <name type="common">Mud crab</name>
    <dbReference type="NCBI Taxonomy" id="85552"/>
    <lineage>
        <taxon>Eukaryota</taxon>
        <taxon>Metazoa</taxon>
        <taxon>Ecdysozoa</taxon>
        <taxon>Arthropoda</taxon>
        <taxon>Crustacea</taxon>
        <taxon>Multicrustacea</taxon>
        <taxon>Malacostraca</taxon>
        <taxon>Eumalacostraca</taxon>
        <taxon>Eucarida</taxon>
        <taxon>Decapoda</taxon>
        <taxon>Pleocyemata</taxon>
        <taxon>Brachyura</taxon>
        <taxon>Eubrachyura</taxon>
        <taxon>Portunoidea</taxon>
        <taxon>Portunidae</taxon>
        <taxon>Portuninae</taxon>
        <taxon>Scylla</taxon>
    </lineage>
</organism>
<feature type="region of interest" description="Disordered" evidence="12">
    <location>
        <begin position="208"/>
        <end position="227"/>
    </location>
</feature>
<dbReference type="GO" id="GO:0005634">
    <property type="term" value="C:nucleus"/>
    <property type="evidence" value="ECO:0007669"/>
    <property type="project" value="UniProtKB-SubCell"/>
</dbReference>
<evidence type="ECO:0000256" key="4">
    <source>
        <dbReference type="ARBA" id="ARBA00022687"/>
    </source>
</evidence>
<dbReference type="SMART" id="SM00389">
    <property type="entry name" value="HOX"/>
    <property type="match status" value="1"/>
</dbReference>
<feature type="compositionally biased region" description="Pro residues" evidence="12">
    <location>
        <begin position="108"/>
        <end position="117"/>
    </location>
</feature>
<evidence type="ECO:0000313" key="14">
    <source>
        <dbReference type="EMBL" id="KAK8399010.1"/>
    </source>
</evidence>
<dbReference type="CDD" id="cd00086">
    <property type="entry name" value="homeodomain"/>
    <property type="match status" value="1"/>
</dbReference>
<feature type="compositionally biased region" description="Basic and acidic residues" evidence="12">
    <location>
        <begin position="162"/>
        <end position="179"/>
    </location>
</feature>
<evidence type="ECO:0000259" key="13">
    <source>
        <dbReference type="PROSITE" id="PS50071"/>
    </source>
</evidence>
<dbReference type="PANTHER" id="PTHR24339:SF34">
    <property type="entry name" value="VENTRAL ANTERIOR HOMEOBOX 2"/>
    <property type="match status" value="1"/>
</dbReference>
<evidence type="ECO:0000256" key="1">
    <source>
        <dbReference type="ARBA" id="ARBA00004123"/>
    </source>
</evidence>
<accession>A0AAW0UFZ3</accession>
<evidence type="ECO:0000256" key="6">
    <source>
        <dbReference type="ARBA" id="ARBA00023125"/>
    </source>
</evidence>
<dbReference type="GO" id="GO:0007420">
    <property type="term" value="P:brain development"/>
    <property type="evidence" value="ECO:0007669"/>
    <property type="project" value="TreeGrafter"/>
</dbReference>
<dbReference type="AlphaFoldDB" id="A0AAW0UFZ3"/>
<evidence type="ECO:0000256" key="9">
    <source>
        <dbReference type="ARBA" id="ARBA00023242"/>
    </source>
</evidence>
<dbReference type="Pfam" id="PF00046">
    <property type="entry name" value="Homeodomain"/>
    <property type="match status" value="1"/>
</dbReference>
<dbReference type="Proteomes" id="UP001487740">
    <property type="component" value="Unassembled WGS sequence"/>
</dbReference>
<feature type="region of interest" description="Disordered" evidence="12">
    <location>
        <begin position="86"/>
        <end position="129"/>
    </location>
</feature>
<dbReference type="PROSITE" id="PS00027">
    <property type="entry name" value="HOMEOBOX_1"/>
    <property type="match status" value="1"/>
</dbReference>
<dbReference type="GO" id="GO:0000978">
    <property type="term" value="F:RNA polymerase II cis-regulatory region sequence-specific DNA binding"/>
    <property type="evidence" value="ECO:0007669"/>
    <property type="project" value="TreeGrafter"/>
</dbReference>
<keyword evidence="15" id="KW-1185">Reference proteome</keyword>
<evidence type="ECO:0000256" key="7">
    <source>
        <dbReference type="ARBA" id="ARBA00023155"/>
    </source>
</evidence>
<keyword evidence="8" id="KW-0804">Transcription</keyword>
<keyword evidence="9 10" id="KW-0539">Nucleus</keyword>
<sequence>MPVNSPVQRIKRINSAYANGQVRELVFPKGLDLDRPKRARTTFSGEQLAALEREFRRNQYLVGRERCLLATRLGLSETQVKVWYQNRRTKHKRDREREHESPTHGRPLLPPINPPSPFTFSSPTTTSSLHVLPPKVCAPSPASLRSPVTFTAEPQRGAQPAAHREAEGSEVRDDGRERPSSPQGATPPPMRHSSPLGGLHYHVSAVKPESQAPTHPATHAHMAAHTSALDKSLSKTLPTLLGTFHSLTPGVSPSAFRPLFPRALHHHHHHHHHPLALQHHTLARPHPTWLP</sequence>
<dbReference type="InterPro" id="IPR001356">
    <property type="entry name" value="HD"/>
</dbReference>
<protein>
    <recommendedName>
        <fullName evidence="13">Homeobox domain-containing protein</fullName>
    </recommendedName>
</protein>
<dbReference type="PANTHER" id="PTHR24339">
    <property type="entry name" value="HOMEOBOX PROTEIN EMX-RELATED"/>
    <property type="match status" value="1"/>
</dbReference>
<dbReference type="InterPro" id="IPR050877">
    <property type="entry name" value="EMX-VAX-Noto_Homeobox_TFs"/>
</dbReference>
<feature type="compositionally biased region" description="Low complexity" evidence="12">
    <location>
        <begin position="212"/>
        <end position="227"/>
    </location>
</feature>
<dbReference type="EMBL" id="JARAKH010000012">
    <property type="protein sequence ID" value="KAK8399010.1"/>
    <property type="molecule type" value="Genomic_DNA"/>
</dbReference>
<dbReference type="PROSITE" id="PS50071">
    <property type="entry name" value="HOMEOBOX_2"/>
    <property type="match status" value="1"/>
</dbReference>
<keyword evidence="3" id="KW-0217">Developmental protein</keyword>
<evidence type="ECO:0000313" key="15">
    <source>
        <dbReference type="Proteomes" id="UP001487740"/>
    </source>
</evidence>
<dbReference type="InterPro" id="IPR017970">
    <property type="entry name" value="Homeobox_CS"/>
</dbReference>